<evidence type="ECO:0000256" key="1">
    <source>
        <dbReference type="ARBA" id="ARBA00001961"/>
    </source>
</evidence>
<evidence type="ECO:0000256" key="7">
    <source>
        <dbReference type="ARBA" id="ARBA00049169"/>
    </source>
</evidence>
<comment type="catalytic activity">
    <reaction evidence="7">
        <text>L-prolyl-[collagen] + 2-oxoglutarate + O2 = trans-4-hydroxy-L-prolyl-[collagen] + succinate + CO2</text>
        <dbReference type="Rhea" id="RHEA:18945"/>
        <dbReference type="Rhea" id="RHEA-COMP:11676"/>
        <dbReference type="Rhea" id="RHEA-COMP:11680"/>
        <dbReference type="ChEBI" id="CHEBI:15379"/>
        <dbReference type="ChEBI" id="CHEBI:16526"/>
        <dbReference type="ChEBI" id="CHEBI:16810"/>
        <dbReference type="ChEBI" id="CHEBI:30031"/>
        <dbReference type="ChEBI" id="CHEBI:50342"/>
        <dbReference type="ChEBI" id="CHEBI:61965"/>
        <dbReference type="EC" id="1.14.11.2"/>
    </reaction>
</comment>
<dbReference type="GO" id="GO:0031418">
    <property type="term" value="F:L-ascorbic acid binding"/>
    <property type="evidence" value="ECO:0007669"/>
    <property type="project" value="InterPro"/>
</dbReference>
<dbReference type="Gene3D" id="2.60.120.620">
    <property type="entry name" value="q2cbj1_9rhob like domain"/>
    <property type="match status" value="1"/>
</dbReference>
<evidence type="ECO:0000256" key="2">
    <source>
        <dbReference type="ARBA" id="ARBA00004648"/>
    </source>
</evidence>
<dbReference type="PANTHER" id="PTHR10869:SF238">
    <property type="entry name" value="PROLYL 4-HYDROXYLASE 6-RELATED"/>
    <property type="match status" value="1"/>
</dbReference>
<keyword evidence="4" id="KW-0223">Dioxygenase</keyword>
<comment type="cofactor">
    <cofactor evidence="1">
        <name>L-ascorbate</name>
        <dbReference type="ChEBI" id="CHEBI:38290"/>
    </cofactor>
</comment>
<reference evidence="9" key="1">
    <citation type="submission" date="2020-12" db="EMBL/GenBank/DDBJ databases">
        <authorList>
            <person name="Iha C."/>
        </authorList>
    </citation>
    <scope>NUCLEOTIDE SEQUENCE</scope>
</reference>
<comment type="subcellular location">
    <subcellularLocation>
        <location evidence="2">Endoplasmic reticulum membrane</location>
        <topology evidence="2">Single-pass type II membrane protein</topology>
    </subcellularLocation>
</comment>
<dbReference type="PANTHER" id="PTHR10869">
    <property type="entry name" value="PROLYL 4-HYDROXYLASE ALPHA SUBUNIT"/>
    <property type="match status" value="1"/>
</dbReference>
<dbReference type="Pfam" id="PF13640">
    <property type="entry name" value="2OG-FeII_Oxy_3"/>
    <property type="match status" value="1"/>
</dbReference>
<feature type="domain" description="Fe2OG dioxygenase" evidence="8">
    <location>
        <begin position="52"/>
        <end position="171"/>
    </location>
</feature>
<comment type="caution">
    <text evidence="9">The sequence shown here is derived from an EMBL/GenBank/DDBJ whole genome shotgun (WGS) entry which is preliminary data.</text>
</comment>
<sequence>MKRSTVVGKEGHGAVTDAIRTSYGTFLQRMQDPIIEAIENRLASWTQVPAENGEDLQVLRYANNQSYGAHSDVLSEDAPRMATVLLYLSDVEYGGETAFPKNSVWVDPDLEFSYGPWSPCSQGHVAVKPKKRDALLFFSVKPDATVDAASMHTGCPVVTGVKWTATKWIHTKPFRPESFKRPNPENLPHDPGLCGDHHPLCNDWASNGECEKNPEFMISGPTSLGACRASCQACEECTHREDDCYNRNRERGGYLLWDGDPTEWILAP</sequence>
<dbReference type="PROSITE" id="PS51471">
    <property type="entry name" value="FE2OG_OXY"/>
    <property type="match status" value="1"/>
</dbReference>
<dbReference type="GO" id="GO:0004656">
    <property type="term" value="F:procollagen-proline 4-dioxygenase activity"/>
    <property type="evidence" value="ECO:0007669"/>
    <property type="project" value="UniProtKB-EC"/>
</dbReference>
<evidence type="ECO:0000313" key="10">
    <source>
        <dbReference type="Proteomes" id="UP000708148"/>
    </source>
</evidence>
<organism evidence="9 10">
    <name type="scientific">Ostreobium quekettii</name>
    <dbReference type="NCBI Taxonomy" id="121088"/>
    <lineage>
        <taxon>Eukaryota</taxon>
        <taxon>Viridiplantae</taxon>
        <taxon>Chlorophyta</taxon>
        <taxon>core chlorophytes</taxon>
        <taxon>Ulvophyceae</taxon>
        <taxon>TCBD clade</taxon>
        <taxon>Bryopsidales</taxon>
        <taxon>Ostreobineae</taxon>
        <taxon>Ostreobiaceae</taxon>
        <taxon>Ostreobium</taxon>
    </lineage>
</organism>
<keyword evidence="10" id="KW-1185">Reference proteome</keyword>
<evidence type="ECO:0000256" key="4">
    <source>
        <dbReference type="ARBA" id="ARBA00022964"/>
    </source>
</evidence>
<evidence type="ECO:0000256" key="3">
    <source>
        <dbReference type="ARBA" id="ARBA00022723"/>
    </source>
</evidence>
<evidence type="ECO:0000256" key="6">
    <source>
        <dbReference type="ARBA" id="ARBA00023004"/>
    </source>
</evidence>
<keyword evidence="3" id="KW-0479">Metal-binding</keyword>
<dbReference type="InterPro" id="IPR006620">
    <property type="entry name" value="Pro_4_hyd_alph"/>
</dbReference>
<keyword evidence="6" id="KW-0408">Iron</keyword>
<evidence type="ECO:0000256" key="5">
    <source>
        <dbReference type="ARBA" id="ARBA00023002"/>
    </source>
</evidence>
<evidence type="ECO:0000313" key="9">
    <source>
        <dbReference type="EMBL" id="CAD7699943.1"/>
    </source>
</evidence>
<dbReference type="InterPro" id="IPR005123">
    <property type="entry name" value="Oxoglu/Fe-dep_dioxygenase_dom"/>
</dbReference>
<dbReference type="Proteomes" id="UP000708148">
    <property type="component" value="Unassembled WGS sequence"/>
</dbReference>
<proteinExistence type="predicted"/>
<dbReference type="OrthoDB" id="420380at2759"/>
<dbReference type="GO" id="GO:0005506">
    <property type="term" value="F:iron ion binding"/>
    <property type="evidence" value="ECO:0007669"/>
    <property type="project" value="InterPro"/>
</dbReference>
<protein>
    <recommendedName>
        <fullName evidence="8">Fe2OG dioxygenase domain-containing protein</fullName>
    </recommendedName>
</protein>
<dbReference type="InterPro" id="IPR045054">
    <property type="entry name" value="P4HA-like"/>
</dbReference>
<dbReference type="GO" id="GO:0005789">
    <property type="term" value="C:endoplasmic reticulum membrane"/>
    <property type="evidence" value="ECO:0007669"/>
    <property type="project" value="UniProtKB-SubCell"/>
</dbReference>
<dbReference type="InterPro" id="IPR044862">
    <property type="entry name" value="Pro_4_hyd_alph_FE2OG_OXY"/>
</dbReference>
<name>A0A8S1J286_9CHLO</name>
<dbReference type="AlphaFoldDB" id="A0A8S1J286"/>
<keyword evidence="5" id="KW-0560">Oxidoreductase</keyword>
<dbReference type="SMART" id="SM00702">
    <property type="entry name" value="P4Hc"/>
    <property type="match status" value="1"/>
</dbReference>
<dbReference type="EMBL" id="CAJHUC010001138">
    <property type="protein sequence ID" value="CAD7699943.1"/>
    <property type="molecule type" value="Genomic_DNA"/>
</dbReference>
<gene>
    <name evidence="9" type="ORF">OSTQU699_LOCUS5302</name>
</gene>
<accession>A0A8S1J286</accession>
<evidence type="ECO:0000259" key="8">
    <source>
        <dbReference type="PROSITE" id="PS51471"/>
    </source>
</evidence>